<dbReference type="EMBL" id="KV426245">
    <property type="protein sequence ID" value="KZV83999.1"/>
    <property type="molecule type" value="Genomic_DNA"/>
</dbReference>
<evidence type="ECO:0000256" key="1">
    <source>
        <dbReference type="SAM" id="SignalP"/>
    </source>
</evidence>
<dbReference type="Proteomes" id="UP000077266">
    <property type="component" value="Unassembled WGS sequence"/>
</dbReference>
<reference evidence="2 3" key="1">
    <citation type="journal article" date="2016" name="Mol. Biol. Evol.">
        <title>Comparative Genomics of Early-Diverging Mushroom-Forming Fungi Provides Insights into the Origins of Lignocellulose Decay Capabilities.</title>
        <authorList>
            <person name="Nagy L.G."/>
            <person name="Riley R."/>
            <person name="Tritt A."/>
            <person name="Adam C."/>
            <person name="Daum C."/>
            <person name="Floudas D."/>
            <person name="Sun H."/>
            <person name="Yadav J.S."/>
            <person name="Pangilinan J."/>
            <person name="Larsson K.H."/>
            <person name="Matsuura K."/>
            <person name="Barry K."/>
            <person name="Labutti K."/>
            <person name="Kuo R."/>
            <person name="Ohm R.A."/>
            <person name="Bhattacharya S.S."/>
            <person name="Shirouzu T."/>
            <person name="Yoshinaga Y."/>
            <person name="Martin F.M."/>
            <person name="Grigoriev I.V."/>
            <person name="Hibbett D.S."/>
        </authorList>
    </citation>
    <scope>NUCLEOTIDE SEQUENCE [LARGE SCALE GENOMIC DNA]</scope>
    <source>
        <strain evidence="2 3">HHB12029</strain>
    </source>
</reference>
<dbReference type="InParanoid" id="A0A165ZM81"/>
<organism evidence="2 3">
    <name type="scientific">Exidia glandulosa HHB12029</name>
    <dbReference type="NCBI Taxonomy" id="1314781"/>
    <lineage>
        <taxon>Eukaryota</taxon>
        <taxon>Fungi</taxon>
        <taxon>Dikarya</taxon>
        <taxon>Basidiomycota</taxon>
        <taxon>Agaricomycotina</taxon>
        <taxon>Agaricomycetes</taxon>
        <taxon>Auriculariales</taxon>
        <taxon>Exidiaceae</taxon>
        <taxon>Exidia</taxon>
    </lineage>
</organism>
<keyword evidence="3" id="KW-1185">Reference proteome</keyword>
<protein>
    <recommendedName>
        <fullName evidence="4">Extracellular membrane protein CFEM domain-containing protein</fullName>
    </recommendedName>
</protein>
<evidence type="ECO:0000313" key="3">
    <source>
        <dbReference type="Proteomes" id="UP000077266"/>
    </source>
</evidence>
<name>A0A165ZM81_EXIGL</name>
<feature type="chain" id="PRO_5007870096" description="Extracellular membrane protein CFEM domain-containing protein" evidence="1">
    <location>
        <begin position="19"/>
        <end position="127"/>
    </location>
</feature>
<evidence type="ECO:0008006" key="4">
    <source>
        <dbReference type="Google" id="ProtNLM"/>
    </source>
</evidence>
<feature type="signal peptide" evidence="1">
    <location>
        <begin position="1"/>
        <end position="18"/>
    </location>
</feature>
<gene>
    <name evidence="2" type="ORF">EXIGLDRAFT_727737</name>
</gene>
<evidence type="ECO:0000313" key="2">
    <source>
        <dbReference type="EMBL" id="KZV83999.1"/>
    </source>
</evidence>
<dbReference type="AlphaFoldDB" id="A0A165ZM81"/>
<proteinExistence type="predicted"/>
<accession>A0A165ZM81</accession>
<keyword evidence="1" id="KW-0732">Signal</keyword>
<sequence>MRVSTLFVLIIAASVVSAQTTSNGTTGGEACFAQCSQQAAQNSTSVAKERLTECIKNATSDDGIAKCICGSDVTTSFDLCLQQSCPGVRVKFDSVCKAAIGSANTWGIASSLFIGSAGLLLAGLVLL</sequence>